<keyword evidence="6" id="KW-0145">Chemotaxis</keyword>
<dbReference type="CDD" id="cd06762">
    <property type="entry name" value="PDZ6_PDZD2-PDZ3_hPro-IL-16-like"/>
    <property type="match status" value="1"/>
</dbReference>
<dbReference type="GO" id="GO:0019221">
    <property type="term" value="P:cytokine-mediated signaling pathway"/>
    <property type="evidence" value="ECO:0000318"/>
    <property type="project" value="GO_Central"/>
</dbReference>
<feature type="region of interest" description="Disordered" evidence="15">
    <location>
        <begin position="671"/>
        <end position="725"/>
    </location>
</feature>
<dbReference type="SMART" id="SM00228">
    <property type="entry name" value="PDZ"/>
    <property type="match status" value="4"/>
</dbReference>
<dbReference type="PANTHER" id="PTHR48484:SF2">
    <property type="entry name" value="PRO-INTERLEUKIN-16"/>
    <property type="match status" value="1"/>
</dbReference>
<keyword evidence="13" id="KW-0539">Nucleus</keyword>
<dbReference type="GO" id="GO:0005615">
    <property type="term" value="C:extracellular space"/>
    <property type="evidence" value="ECO:0007669"/>
    <property type="project" value="UniProtKB-KW"/>
</dbReference>
<comment type="subcellular location">
    <subcellularLocation>
        <location evidence="2">Cytoplasm</location>
    </subcellularLocation>
    <subcellularLocation>
        <location evidence="1">Nucleus</location>
    </subcellularLocation>
    <subcellularLocation>
        <location evidence="3">Secreted</location>
    </subcellularLocation>
</comment>
<dbReference type="Ensembl" id="ENSLOCT00000015829.1">
    <property type="protein sequence ID" value="ENSLOCP00000015799.1"/>
    <property type="gene ID" value="ENSLOCG00000012837.1"/>
</dbReference>
<dbReference type="GO" id="GO:0005737">
    <property type="term" value="C:cytoplasm"/>
    <property type="evidence" value="ECO:0007669"/>
    <property type="project" value="UniProtKB-SubCell"/>
</dbReference>
<keyword evidence="11" id="KW-0805">Transcription regulation</keyword>
<feature type="region of interest" description="Disordered" evidence="15">
    <location>
        <begin position="1145"/>
        <end position="1186"/>
    </location>
</feature>
<evidence type="ECO:0000256" key="12">
    <source>
        <dbReference type="ARBA" id="ARBA00023163"/>
    </source>
</evidence>
<dbReference type="FunFam" id="2.30.42.10:FF:000147">
    <property type="entry name" value="Pro-interleukin-16"/>
    <property type="match status" value="1"/>
</dbReference>
<dbReference type="FunFam" id="2.30.42.10:FF:000122">
    <property type="entry name" value="Pro-interleukin-16"/>
    <property type="match status" value="1"/>
</dbReference>
<dbReference type="GO" id="GO:0005634">
    <property type="term" value="C:nucleus"/>
    <property type="evidence" value="ECO:0007669"/>
    <property type="project" value="UniProtKB-SubCell"/>
</dbReference>
<dbReference type="STRING" id="7918.ENSLOCP00000015799"/>
<reference evidence="17" key="3">
    <citation type="submission" date="2025-09" db="UniProtKB">
        <authorList>
            <consortium name="Ensembl"/>
        </authorList>
    </citation>
    <scope>IDENTIFICATION</scope>
</reference>
<dbReference type="OMA" id="FFTKEAS"/>
<feature type="region of interest" description="Disordered" evidence="15">
    <location>
        <begin position="849"/>
        <end position="923"/>
    </location>
</feature>
<dbReference type="CDD" id="cd06760">
    <property type="entry name" value="PDZ4_PDZD2-PDZ2_hPro-IL-16-like"/>
    <property type="match status" value="1"/>
</dbReference>
<dbReference type="GO" id="GO:0006935">
    <property type="term" value="P:chemotaxis"/>
    <property type="evidence" value="ECO:0007669"/>
    <property type="project" value="UniProtKB-KW"/>
</dbReference>
<feature type="region of interest" description="Disordered" evidence="15">
    <location>
        <begin position="1056"/>
        <end position="1115"/>
    </location>
</feature>
<dbReference type="Proteomes" id="UP000018468">
    <property type="component" value="Linkage group LG3"/>
</dbReference>
<evidence type="ECO:0000256" key="6">
    <source>
        <dbReference type="ARBA" id="ARBA00022500"/>
    </source>
</evidence>
<feature type="compositionally biased region" description="Polar residues" evidence="15">
    <location>
        <begin position="1145"/>
        <end position="1158"/>
    </location>
</feature>
<feature type="domain" description="PDZ" evidence="16">
    <location>
        <begin position="477"/>
        <end position="547"/>
    </location>
</feature>
<dbReference type="eggNOG" id="KOG3528">
    <property type="taxonomic scope" value="Eukaryota"/>
</dbReference>
<keyword evidence="10" id="KW-0677">Repeat</keyword>
<feature type="compositionally biased region" description="Polar residues" evidence="15">
    <location>
        <begin position="1100"/>
        <end position="1110"/>
    </location>
</feature>
<evidence type="ECO:0000256" key="14">
    <source>
        <dbReference type="ARBA" id="ARBA00024706"/>
    </source>
</evidence>
<dbReference type="GO" id="GO:0042609">
    <property type="term" value="F:CD4 receptor binding"/>
    <property type="evidence" value="ECO:0000318"/>
    <property type="project" value="GO_Central"/>
</dbReference>
<evidence type="ECO:0000256" key="11">
    <source>
        <dbReference type="ARBA" id="ARBA00023015"/>
    </source>
</evidence>
<name>W5N590_LEPOC</name>
<dbReference type="PROSITE" id="PS50106">
    <property type="entry name" value="PDZ"/>
    <property type="match status" value="4"/>
</dbReference>
<dbReference type="InterPro" id="IPR001478">
    <property type="entry name" value="PDZ"/>
</dbReference>
<feature type="region of interest" description="Disordered" evidence="15">
    <location>
        <begin position="1"/>
        <end position="94"/>
    </location>
</feature>
<dbReference type="EMBL" id="AHAT01026064">
    <property type="status" value="NOT_ANNOTATED_CDS"/>
    <property type="molecule type" value="Genomic_DNA"/>
</dbReference>
<evidence type="ECO:0000256" key="7">
    <source>
        <dbReference type="ARBA" id="ARBA00022514"/>
    </source>
</evidence>
<evidence type="ECO:0000256" key="5">
    <source>
        <dbReference type="ARBA" id="ARBA00022490"/>
    </source>
</evidence>
<comment type="function">
    <text evidence="14">Interleukin-16 stimulates a migratory response in CD4+ lymphocytes, monocytes, and eosinophils. Primes CD4+ T-cells for IL-2 and IL-15 responsiveness. Also induces T-lymphocyte expression of interleukin 2 receptor. Ligand for CD4.</text>
</comment>
<dbReference type="InterPro" id="IPR055287">
    <property type="entry name" value="IL-16-like"/>
</dbReference>
<evidence type="ECO:0000256" key="2">
    <source>
        <dbReference type="ARBA" id="ARBA00004496"/>
    </source>
</evidence>
<dbReference type="CDD" id="cd06759">
    <property type="entry name" value="PDZ3_PDZD2-PDZ1_hPro-IL-16-like"/>
    <property type="match status" value="1"/>
</dbReference>
<evidence type="ECO:0000256" key="9">
    <source>
        <dbReference type="ARBA" id="ARBA00022553"/>
    </source>
</evidence>
<proteinExistence type="predicted"/>
<evidence type="ECO:0000313" key="17">
    <source>
        <dbReference type="Ensembl" id="ENSLOCP00000015799.1"/>
    </source>
</evidence>
<feature type="compositionally biased region" description="Basic and acidic residues" evidence="15">
    <location>
        <begin position="42"/>
        <end position="58"/>
    </location>
</feature>
<dbReference type="FunFam" id="2.30.42.10:FF:000127">
    <property type="entry name" value="Pro-interleukin-16"/>
    <property type="match status" value="1"/>
</dbReference>
<dbReference type="GO" id="GO:0002376">
    <property type="term" value="P:immune system process"/>
    <property type="evidence" value="ECO:0007669"/>
    <property type="project" value="UniProtKB-ARBA"/>
</dbReference>
<dbReference type="HOGENOM" id="CLU_007677_0_0_1"/>
<dbReference type="Bgee" id="ENSLOCG00000012837">
    <property type="expression patterns" value="Expressed in bone element and 12 other cell types or tissues"/>
</dbReference>
<keyword evidence="8" id="KW-0964">Secreted</keyword>
<dbReference type="InterPro" id="IPR036034">
    <property type="entry name" value="PDZ_sf"/>
</dbReference>
<dbReference type="PANTHER" id="PTHR48484">
    <property type="entry name" value="PRO-INTERLEUKIN-16"/>
    <property type="match status" value="1"/>
</dbReference>
<evidence type="ECO:0000256" key="8">
    <source>
        <dbReference type="ARBA" id="ARBA00022525"/>
    </source>
</evidence>
<dbReference type="GO" id="GO:0050930">
    <property type="term" value="P:induction of positive chemotaxis"/>
    <property type="evidence" value="ECO:0007669"/>
    <property type="project" value="InterPro"/>
</dbReference>
<feature type="compositionally biased region" description="Polar residues" evidence="15">
    <location>
        <begin position="1004"/>
        <end position="1015"/>
    </location>
</feature>
<feature type="compositionally biased region" description="Basic and acidic residues" evidence="15">
    <location>
        <begin position="988"/>
        <end position="1003"/>
    </location>
</feature>
<evidence type="ECO:0000256" key="1">
    <source>
        <dbReference type="ARBA" id="ARBA00004123"/>
    </source>
</evidence>
<feature type="region of interest" description="Disordered" evidence="15">
    <location>
        <begin position="948"/>
        <end position="1020"/>
    </location>
</feature>
<evidence type="ECO:0000256" key="4">
    <source>
        <dbReference type="ARBA" id="ARBA00013973"/>
    </source>
</evidence>
<dbReference type="GO" id="GO:0050729">
    <property type="term" value="P:positive regulation of inflammatory response"/>
    <property type="evidence" value="ECO:0000318"/>
    <property type="project" value="GO_Central"/>
</dbReference>
<feature type="compositionally biased region" description="Polar residues" evidence="15">
    <location>
        <begin position="1072"/>
        <end position="1084"/>
    </location>
</feature>
<dbReference type="Pfam" id="PF00595">
    <property type="entry name" value="PDZ"/>
    <property type="match status" value="4"/>
</dbReference>
<evidence type="ECO:0000256" key="3">
    <source>
        <dbReference type="ARBA" id="ARBA00004613"/>
    </source>
</evidence>
<feature type="compositionally biased region" description="Basic and acidic residues" evidence="15">
    <location>
        <begin position="681"/>
        <end position="694"/>
    </location>
</feature>
<dbReference type="GeneTree" id="ENSGT00940000156178"/>
<feature type="domain" description="PDZ" evidence="16">
    <location>
        <begin position="1257"/>
        <end position="1329"/>
    </location>
</feature>
<dbReference type="InParanoid" id="W5N590"/>
<reference evidence="17" key="2">
    <citation type="submission" date="2025-08" db="UniProtKB">
        <authorList>
            <consortium name="Ensembl"/>
        </authorList>
    </citation>
    <scope>IDENTIFICATION</scope>
</reference>
<evidence type="ECO:0000256" key="13">
    <source>
        <dbReference type="ARBA" id="ARBA00023242"/>
    </source>
</evidence>
<dbReference type="CDD" id="cd06763">
    <property type="entry name" value="PDZ7_PDZD2-PDZ4_hPro-IL-16-like"/>
    <property type="match status" value="1"/>
</dbReference>
<keyword evidence="5" id="KW-0963">Cytoplasm</keyword>
<keyword evidence="7" id="KW-0202">Cytokine</keyword>
<evidence type="ECO:0000259" key="16">
    <source>
        <dbReference type="PROSITE" id="PS50106"/>
    </source>
</evidence>
<keyword evidence="18" id="KW-1185">Reference proteome</keyword>
<reference evidence="18" key="1">
    <citation type="submission" date="2011-12" db="EMBL/GenBank/DDBJ databases">
        <title>The Draft Genome of Lepisosteus oculatus.</title>
        <authorList>
            <consortium name="The Broad Institute Genome Assembly &amp; Analysis Group"/>
            <consortium name="Computational R&amp;D Group"/>
            <consortium name="and Sequencing Platform"/>
            <person name="Di Palma F."/>
            <person name="Alfoldi J."/>
            <person name="Johnson J."/>
            <person name="Berlin A."/>
            <person name="Gnerre S."/>
            <person name="Jaffe D."/>
            <person name="MacCallum I."/>
            <person name="Young S."/>
            <person name="Walker B.J."/>
            <person name="Lander E.S."/>
            <person name="Lindblad-Toh K."/>
        </authorList>
    </citation>
    <scope>NUCLEOTIDE SEQUENCE [LARGE SCALE GENOMIC DNA]</scope>
</reference>
<protein>
    <recommendedName>
        <fullName evidence="4">Pro-interleukin-16</fullName>
    </recommendedName>
</protein>
<evidence type="ECO:0000256" key="15">
    <source>
        <dbReference type="SAM" id="MobiDB-lite"/>
    </source>
</evidence>
<accession>W5N590</accession>
<feature type="domain" description="PDZ" evidence="16">
    <location>
        <begin position="1373"/>
        <end position="1443"/>
    </location>
</feature>
<feature type="domain" description="PDZ" evidence="16">
    <location>
        <begin position="338"/>
        <end position="424"/>
    </location>
</feature>
<feature type="compositionally biased region" description="Low complexity" evidence="15">
    <location>
        <begin position="1056"/>
        <end position="1070"/>
    </location>
</feature>
<dbReference type="Gene3D" id="2.30.42.10">
    <property type="match status" value="4"/>
</dbReference>
<dbReference type="SUPFAM" id="SSF50156">
    <property type="entry name" value="PDZ domain-like"/>
    <property type="match status" value="4"/>
</dbReference>
<evidence type="ECO:0000256" key="10">
    <source>
        <dbReference type="ARBA" id="ARBA00022737"/>
    </source>
</evidence>
<keyword evidence="9" id="KW-0597">Phosphoprotein</keyword>
<dbReference type="GO" id="GO:0005125">
    <property type="term" value="F:cytokine activity"/>
    <property type="evidence" value="ECO:0000318"/>
    <property type="project" value="GO_Central"/>
</dbReference>
<organism evidence="17 18">
    <name type="scientific">Lepisosteus oculatus</name>
    <name type="common">Spotted gar</name>
    <dbReference type="NCBI Taxonomy" id="7918"/>
    <lineage>
        <taxon>Eukaryota</taxon>
        <taxon>Metazoa</taxon>
        <taxon>Chordata</taxon>
        <taxon>Craniata</taxon>
        <taxon>Vertebrata</taxon>
        <taxon>Euteleostomi</taxon>
        <taxon>Actinopterygii</taxon>
        <taxon>Neopterygii</taxon>
        <taxon>Holostei</taxon>
        <taxon>Semionotiformes</taxon>
        <taxon>Lepisosteidae</taxon>
        <taxon>Lepisosteus</taxon>
    </lineage>
</organism>
<evidence type="ECO:0000313" key="18">
    <source>
        <dbReference type="Proteomes" id="UP000018468"/>
    </source>
</evidence>
<sequence>PVRRMERRTATGKTSQRSKRLGVISRSFILCNSKTSDDGSSPEEKYPDSTEMEESGREKSKRNLRPGALSAADSVEQTTAPEPPACHQLRAPGDDRRGIRRTFSIKESSIWRLCVATGEEGLRNRMCDDDDAEAPPNNCMNRYTYRDIIEPSKEWIGKVLREEGNYRHDLHKDSLTGSKKSPAQTHCSPTLALPAADRDNLQPLSYHLTKTHTGKNGCSQEPILEMMGDGTGTWEGDKTDQVSQSKMSCIRTRSNSTSVNPYWIGDLDALIIKTPEVYQTNNNQTDGNPGFYGNRKSLSQQLEFTNGIAQVVPRPSRSLSSAHLVNSTSSTQAFVICNIVLMKGQGKGLGFSIVGGKDSMYGPMGIYVKTIFPGGAAAADGRLREGDEILELNGESLHGLTHEDALLKFKQIRKGLLTLVVRTSLRVGAVPSSGVVPHLCRSRSLSSSACISRGSTDITDYSFLAHPVKPKDRIMMEITLHKEVGVGLGIGLCCVPSSEGCPGIYIHTLSPGSVAHMDSRLRCGDEIIEINETVVYNMTLNEVYTVLSQCSPGPVQVIISRHPDPKVSEQQLKDAIAQAVENSKLKKDRSQWSMEGAFLGLKKMDPCYHGKQKCDKCLERSFSHLNNRRVQKVMTRSCSDSSYNHCSFCSSGSSSHTHQHADLKSRVHSVDVPMPTSRGHNHNDKDNAPNRCDAKGCSQQAADLSTKHTKVSKPKPPPPPRRYFKQSDISHEEHFYGPAGDSKDSPVKDDGWHPSYINCQASVLHARLKTNALLYLSRPVSSTTEYCSRQADNQEYEDEDCAQGKRPTLRRQAHVDLFLDQTQDPWVRISDSIEGQLSSVIMSQENGQADLNGSSISQEKDASEAGSTAPALNTTKLEESPNLKKGPPVAPKPVWARQSLRGMKSGRLSEPIKPVDHKSSDVGKTFGVSLRATSAKTNLSFKEKLHSFETLSSPESPERGARRLGSSSSLPVMEKTPSRNDTACSIKTDSHMSSKATEAKPPDNSKSPEPTTEQLPSEGITFSAVITESCTINKPAIISIDSKPVEDAPVVLAEPEVSSSLSESYSFPSPRRCSSTKGITSEKTPQMEDENELQKAPSLRTRSLPVSASQPPEPSVLKVFDGESLGKILSFSNQVSNALMRSMRSLPQSPCTWPSNPWNPGPEEDGGADKDPPSTTGDNSHHEKGFSVSLAELRECTIGIVEEKKEEGKRELSSSMTSSASAQSVISIIPPEEIEKMIEEVKALDEETLKQFEDIHVVILHKEEGAGLGFSIAGGIDLENKMTTVHRVFPNGLAAQEGTIQKGDEVLSINGQTLKDVTHSDATAVLRQARMMKQAVVVVCKSKENEKSASETSDCSAAASSASLADEPGEILTVTLEKNAAGVGFSLEGGKGSIHGDKPLVINRIFKGGVAEQGEIQQGDELLQVQENSLQGLTRFEAWTIIKGLPEGPIKVVIKRKKADTE</sequence>
<keyword evidence="12" id="KW-0804">Transcription</keyword>
<dbReference type="FunFam" id="2.30.42.10:FF:000102">
    <property type="entry name" value="Putative pro-interleukin-16"/>
    <property type="match status" value="1"/>
</dbReference>